<organism evidence="3 4">
    <name type="scientific">Strigomonas culicis</name>
    <dbReference type="NCBI Taxonomy" id="28005"/>
    <lineage>
        <taxon>Eukaryota</taxon>
        <taxon>Discoba</taxon>
        <taxon>Euglenozoa</taxon>
        <taxon>Kinetoplastea</taxon>
        <taxon>Metakinetoplastina</taxon>
        <taxon>Trypanosomatida</taxon>
        <taxon>Trypanosomatidae</taxon>
        <taxon>Strigomonadinae</taxon>
        <taxon>Strigomonas</taxon>
    </lineage>
</organism>
<dbReference type="SUPFAM" id="SSF160443">
    <property type="entry name" value="SMR domain-like"/>
    <property type="match status" value="1"/>
</dbReference>
<dbReference type="InterPro" id="IPR013899">
    <property type="entry name" value="DUF1771"/>
</dbReference>
<dbReference type="SUPFAM" id="SSF54791">
    <property type="entry name" value="Eukaryotic type KH-domain (KH-domain type I)"/>
    <property type="match status" value="1"/>
</dbReference>
<dbReference type="SMART" id="SM01162">
    <property type="entry name" value="DUF1771"/>
    <property type="match status" value="1"/>
</dbReference>
<sequence length="270" mass="29181">MFSSLFLSLSFKKHPFIIHFAHRYNMGEKCISITKVQIGHIVGKGGATIKEIQEKSGAKLEIIDGPQVKITADDDAKVAAAEAEVRQIISNQENPDYEGPEGARLRKEANDAGDKRFALYDEATAKRSAGDHDGANELAAAAKASGALMEQKHREAARAIARYNNEDKGKGDDYFDMHGLREEEAIEMLQERVALLEAKPAGTVTEFEVIPGAGHHSAPGKQKLKGATEDYLKQRQFAYEAASAGSFLVRVPGTGAEAARQEGKDGGRSG</sequence>
<keyword evidence="1" id="KW-0694">RNA-binding</keyword>
<evidence type="ECO:0000313" key="4">
    <source>
        <dbReference type="Proteomes" id="UP000015354"/>
    </source>
</evidence>
<dbReference type="GO" id="GO:0003723">
    <property type="term" value="F:RNA binding"/>
    <property type="evidence" value="ECO:0007669"/>
    <property type="project" value="UniProtKB-UniRule"/>
</dbReference>
<dbReference type="Gene3D" id="3.30.1370.110">
    <property type="match status" value="1"/>
</dbReference>
<dbReference type="InterPro" id="IPR036612">
    <property type="entry name" value="KH_dom_type_1_sf"/>
</dbReference>
<dbReference type="SMART" id="SM00463">
    <property type="entry name" value="SMR"/>
    <property type="match status" value="1"/>
</dbReference>
<dbReference type="SMART" id="SM00322">
    <property type="entry name" value="KH"/>
    <property type="match status" value="1"/>
</dbReference>
<dbReference type="Proteomes" id="UP000015354">
    <property type="component" value="Unassembled WGS sequence"/>
</dbReference>
<reference evidence="3 4" key="1">
    <citation type="journal article" date="2013" name="PLoS ONE">
        <title>Predicting the Proteins of Angomonas deanei, Strigomonas culicis and Their Respective Endosymbionts Reveals New Aspects of the Trypanosomatidae Family.</title>
        <authorList>
            <person name="Motta M.C."/>
            <person name="Martins A.C."/>
            <person name="de Souza S.S."/>
            <person name="Catta-Preta C.M."/>
            <person name="Silva R."/>
            <person name="Klein C.C."/>
            <person name="de Almeida L.G."/>
            <person name="de Lima Cunha O."/>
            <person name="Ciapina L.P."/>
            <person name="Brocchi M."/>
            <person name="Colabardini A.C."/>
            <person name="de Araujo Lima B."/>
            <person name="Machado C.R."/>
            <person name="de Almeida Soares C.M."/>
            <person name="Probst C.M."/>
            <person name="de Menezes C.B."/>
            <person name="Thompson C.E."/>
            <person name="Bartholomeu D.C."/>
            <person name="Gradia D.F."/>
            <person name="Pavoni D.P."/>
            <person name="Grisard E.C."/>
            <person name="Fantinatti-Garboggini F."/>
            <person name="Marchini F.K."/>
            <person name="Rodrigues-Luiz G.F."/>
            <person name="Wagner G."/>
            <person name="Goldman G.H."/>
            <person name="Fietto J.L."/>
            <person name="Elias M.C."/>
            <person name="Goldman M.H."/>
            <person name="Sagot M.F."/>
            <person name="Pereira M."/>
            <person name="Stoco P.H."/>
            <person name="de Mendonca-Neto R.P."/>
            <person name="Teixeira S.M."/>
            <person name="Maciel T.E."/>
            <person name="de Oliveira Mendes T.A."/>
            <person name="Urmenyi T.P."/>
            <person name="de Souza W."/>
            <person name="Schenkman S."/>
            <person name="de Vasconcelos A.T."/>
        </authorList>
    </citation>
    <scope>NUCLEOTIDE SEQUENCE [LARGE SCALE GENOMIC DNA]</scope>
</reference>
<dbReference type="InterPro" id="IPR004088">
    <property type="entry name" value="KH_dom_type_1"/>
</dbReference>
<dbReference type="Pfam" id="PF08590">
    <property type="entry name" value="DUF1771"/>
    <property type="match status" value="1"/>
</dbReference>
<evidence type="ECO:0000259" key="2">
    <source>
        <dbReference type="PROSITE" id="PS50828"/>
    </source>
</evidence>
<dbReference type="AlphaFoldDB" id="S9UGJ4"/>
<dbReference type="Pfam" id="PF00013">
    <property type="entry name" value="KH_1"/>
    <property type="match status" value="1"/>
</dbReference>
<dbReference type="PANTHER" id="PTHR47417:SF1">
    <property type="entry name" value="SMR DOMAIN-CONTAINING PROTEIN YPL199C"/>
    <property type="match status" value="1"/>
</dbReference>
<accession>S9UGJ4</accession>
<proteinExistence type="predicted"/>
<evidence type="ECO:0000256" key="1">
    <source>
        <dbReference type="PROSITE-ProRule" id="PRU00117"/>
    </source>
</evidence>
<dbReference type="OrthoDB" id="3231855at2759"/>
<dbReference type="EMBL" id="ATMH01005464">
    <property type="protein sequence ID" value="EPY27874.1"/>
    <property type="molecule type" value="Genomic_DNA"/>
</dbReference>
<dbReference type="InterPro" id="IPR036063">
    <property type="entry name" value="Smr_dom_sf"/>
</dbReference>
<gene>
    <name evidence="3" type="ORF">STCU_05464</name>
</gene>
<dbReference type="InterPro" id="IPR053020">
    <property type="entry name" value="Smr_domain_protein"/>
</dbReference>
<dbReference type="InterPro" id="IPR004087">
    <property type="entry name" value="KH_dom"/>
</dbReference>
<evidence type="ECO:0000313" key="3">
    <source>
        <dbReference type="EMBL" id="EPY27874.1"/>
    </source>
</evidence>
<keyword evidence="4" id="KW-1185">Reference proteome</keyword>
<name>S9UGJ4_9TRYP</name>
<dbReference type="PROSITE" id="PS50084">
    <property type="entry name" value="KH_TYPE_1"/>
    <property type="match status" value="1"/>
</dbReference>
<dbReference type="PROSITE" id="PS50828">
    <property type="entry name" value="SMR"/>
    <property type="match status" value="1"/>
</dbReference>
<comment type="caution">
    <text evidence="3">The sequence shown here is derived from an EMBL/GenBank/DDBJ whole genome shotgun (WGS) entry which is preliminary data.</text>
</comment>
<feature type="domain" description="Smr" evidence="2">
    <location>
        <begin position="175"/>
        <end position="252"/>
    </location>
</feature>
<dbReference type="InterPro" id="IPR002625">
    <property type="entry name" value="Smr_dom"/>
</dbReference>
<dbReference type="Gene3D" id="3.30.1370.10">
    <property type="entry name" value="K Homology domain, type 1"/>
    <property type="match status" value="1"/>
</dbReference>
<protein>
    <submittedName>
        <fullName evidence="3">Smr domain containing protein</fullName>
    </submittedName>
</protein>
<dbReference type="PANTHER" id="PTHR47417">
    <property type="entry name" value="SMR DOMAIN-CONTAINING PROTEIN YPL199C"/>
    <property type="match status" value="1"/>
</dbReference>